<comment type="caution">
    <text evidence="2">The sequence shown here is derived from an EMBL/GenBank/DDBJ whole genome shotgun (WGS) entry which is preliminary data.</text>
</comment>
<evidence type="ECO:0000259" key="1">
    <source>
        <dbReference type="PROSITE" id="PS51819"/>
    </source>
</evidence>
<dbReference type="SUPFAM" id="SSF54593">
    <property type="entry name" value="Glyoxalase/Bleomycin resistance protein/Dihydroxybiphenyl dioxygenase"/>
    <property type="match status" value="1"/>
</dbReference>
<evidence type="ECO:0000313" key="3">
    <source>
        <dbReference type="Proteomes" id="UP001524499"/>
    </source>
</evidence>
<dbReference type="PANTHER" id="PTHR34109:SF1">
    <property type="entry name" value="VOC DOMAIN-CONTAINING PROTEIN"/>
    <property type="match status" value="1"/>
</dbReference>
<dbReference type="Gene3D" id="3.30.720.110">
    <property type="match status" value="1"/>
</dbReference>
<dbReference type="RefSeq" id="WP_256600594.1">
    <property type="nucleotide sequence ID" value="NZ_JANIBJ010000003.1"/>
</dbReference>
<dbReference type="InterPro" id="IPR004360">
    <property type="entry name" value="Glyas_Fos-R_dOase_dom"/>
</dbReference>
<dbReference type="EMBL" id="JANIBJ010000003">
    <property type="protein sequence ID" value="MCQ8102954.1"/>
    <property type="molecule type" value="Genomic_DNA"/>
</dbReference>
<dbReference type="PROSITE" id="PS51819">
    <property type="entry name" value="VOC"/>
    <property type="match status" value="1"/>
</dbReference>
<sequence>MSPSVNPIPAGYHTLTPYLAVKDAAAALAFYRQAFAADEVMRLNMPEGGIAHAEFTIGDSHFMISDEYPNGPVVAPETLGGSTVKLHLYVEDVDASFALALAAGATATMPVADQFWGDRMGALVDPFGHHWLLASHVEDVDPAEFQDRMEAFFAANAARGGDH</sequence>
<dbReference type="Pfam" id="PF00903">
    <property type="entry name" value="Glyoxalase"/>
    <property type="match status" value="1"/>
</dbReference>
<keyword evidence="3" id="KW-1185">Reference proteome</keyword>
<name>A0ABT1TCD2_9GAMM</name>
<dbReference type="PANTHER" id="PTHR34109">
    <property type="entry name" value="BNAUNNG04460D PROTEIN-RELATED"/>
    <property type="match status" value="1"/>
</dbReference>
<gene>
    <name evidence="2" type="ORF">NP590_02450</name>
</gene>
<feature type="domain" description="VOC" evidence="1">
    <location>
        <begin position="11"/>
        <end position="136"/>
    </location>
</feature>
<reference evidence="2 3" key="1">
    <citation type="submission" date="2022-07" db="EMBL/GenBank/DDBJ databases">
        <title>Methylomonas rivi sp. nov., Methylomonas rosea sp. nov., Methylomonas aureus sp. nov. and Methylomonas subterranea sp. nov., four novel methanotrophs isolated from a freshwater creek and the deep terrestrial subsurface.</title>
        <authorList>
            <person name="Abin C."/>
            <person name="Sankaranarayanan K."/>
            <person name="Garner C."/>
            <person name="Sindelar R."/>
            <person name="Kotary K."/>
            <person name="Garner R."/>
            <person name="Barclay S."/>
            <person name="Lawson P."/>
            <person name="Krumholz L."/>
        </authorList>
    </citation>
    <scope>NUCLEOTIDE SEQUENCE [LARGE SCALE GENOMIC DNA]</scope>
    <source>
        <strain evidence="2 3">SURF-2</strain>
    </source>
</reference>
<dbReference type="InterPro" id="IPR037523">
    <property type="entry name" value="VOC_core"/>
</dbReference>
<dbReference type="Gene3D" id="3.30.720.120">
    <property type="match status" value="1"/>
</dbReference>
<dbReference type="InterPro" id="IPR029068">
    <property type="entry name" value="Glyas_Bleomycin-R_OHBP_Dase"/>
</dbReference>
<organism evidence="2 3">
    <name type="scientific">Methylomonas subterranea</name>
    <dbReference type="NCBI Taxonomy" id="2952225"/>
    <lineage>
        <taxon>Bacteria</taxon>
        <taxon>Pseudomonadati</taxon>
        <taxon>Pseudomonadota</taxon>
        <taxon>Gammaproteobacteria</taxon>
        <taxon>Methylococcales</taxon>
        <taxon>Methylococcaceae</taxon>
        <taxon>Methylomonas</taxon>
    </lineage>
</organism>
<dbReference type="CDD" id="cd07246">
    <property type="entry name" value="VOC_like"/>
    <property type="match status" value="1"/>
</dbReference>
<evidence type="ECO:0000313" key="2">
    <source>
        <dbReference type="EMBL" id="MCQ8102954.1"/>
    </source>
</evidence>
<dbReference type="Proteomes" id="UP001524499">
    <property type="component" value="Unassembled WGS sequence"/>
</dbReference>
<protein>
    <submittedName>
        <fullName evidence="2">VOC family protein</fullName>
    </submittedName>
</protein>
<proteinExistence type="predicted"/>
<accession>A0ABT1TCD2</accession>